<comment type="similarity">
    <text evidence="1 13 14">Belongs to the peptidase S24 family.</text>
</comment>
<dbReference type="AlphaFoldDB" id="A0A0A0EZG1"/>
<dbReference type="InterPro" id="IPR006200">
    <property type="entry name" value="LexA"/>
</dbReference>
<proteinExistence type="inferred from homology"/>
<keyword evidence="12 13" id="KW-0742">SOS response</keyword>
<dbReference type="PANTHER" id="PTHR33516:SF2">
    <property type="entry name" value="LEXA REPRESSOR-RELATED"/>
    <property type="match status" value="1"/>
</dbReference>
<dbReference type="Pfam" id="PF01726">
    <property type="entry name" value="LexA_DNA_bind"/>
    <property type="match status" value="1"/>
</dbReference>
<dbReference type="NCBIfam" id="TIGR00498">
    <property type="entry name" value="lexA"/>
    <property type="match status" value="1"/>
</dbReference>
<organism evidence="17 18">
    <name type="scientific">Lysobacter daejeonensis GH1-9</name>
    <dbReference type="NCBI Taxonomy" id="1385517"/>
    <lineage>
        <taxon>Bacteria</taxon>
        <taxon>Pseudomonadati</taxon>
        <taxon>Pseudomonadota</taxon>
        <taxon>Gammaproteobacteria</taxon>
        <taxon>Lysobacterales</taxon>
        <taxon>Lysobacteraceae</taxon>
        <taxon>Aerolutibacter</taxon>
    </lineage>
</organism>
<dbReference type="OrthoDB" id="9802364at2"/>
<dbReference type="RefSeq" id="WP_036133636.1">
    <property type="nucleotide sequence ID" value="NZ_AVPU01000001.1"/>
</dbReference>
<dbReference type="GO" id="GO:0006508">
    <property type="term" value="P:proteolysis"/>
    <property type="evidence" value="ECO:0007669"/>
    <property type="project" value="InterPro"/>
</dbReference>
<dbReference type="HAMAP" id="MF_00015">
    <property type="entry name" value="LexA"/>
    <property type="match status" value="1"/>
</dbReference>
<dbReference type="STRING" id="1385517.N800_08965"/>
<dbReference type="GO" id="GO:0004252">
    <property type="term" value="F:serine-type endopeptidase activity"/>
    <property type="evidence" value="ECO:0007669"/>
    <property type="project" value="UniProtKB-UniRule"/>
</dbReference>
<dbReference type="GO" id="GO:0032993">
    <property type="term" value="C:protein-DNA complex"/>
    <property type="evidence" value="ECO:0007669"/>
    <property type="project" value="UniProtKB-ARBA"/>
</dbReference>
<gene>
    <name evidence="13" type="primary">lexA</name>
    <name evidence="17" type="ORF">N800_08965</name>
</gene>
<comment type="subunit">
    <text evidence="2 13">Homodimer.</text>
</comment>
<keyword evidence="8 13" id="KW-0805">Transcription regulation</keyword>
<dbReference type="Pfam" id="PF00717">
    <property type="entry name" value="Peptidase_S24"/>
    <property type="match status" value="1"/>
</dbReference>
<evidence type="ECO:0000256" key="8">
    <source>
        <dbReference type="ARBA" id="ARBA00023015"/>
    </source>
</evidence>
<evidence type="ECO:0000256" key="9">
    <source>
        <dbReference type="ARBA" id="ARBA00023125"/>
    </source>
</evidence>
<keyword evidence="9 13" id="KW-0238">DNA-binding</keyword>
<dbReference type="SUPFAM" id="SSF46785">
    <property type="entry name" value="Winged helix' DNA-binding domain"/>
    <property type="match status" value="1"/>
</dbReference>
<dbReference type="PANTHER" id="PTHR33516">
    <property type="entry name" value="LEXA REPRESSOR"/>
    <property type="match status" value="1"/>
</dbReference>
<evidence type="ECO:0000256" key="6">
    <source>
        <dbReference type="ARBA" id="ARBA00022801"/>
    </source>
</evidence>
<keyword evidence="3 13" id="KW-0678">Repressor</keyword>
<feature type="site" description="Cleavage; by autolysis" evidence="13">
    <location>
        <begin position="91"/>
        <end position="92"/>
    </location>
</feature>
<sequence>MSLTDTQRAILDFIRQRVEADGVPPSQLEIAAAFGFRQNKSASYHLKALEDAGAIERVPGQARGIRLVERRPHRRGRPEQLRLPVLGQVAAGTPIGADIGSDAEILLDRVLFSPTPDYLLRVKGDSMREDGIFDGDLVAVHRTNEARNGQVVVARIDGEITIKRLEMRTGHLRLLPRNPDYTPIEVPRGADFAIEGIYCGLVRRG</sequence>
<reference evidence="17 18" key="1">
    <citation type="submission" date="2013-08" db="EMBL/GenBank/DDBJ databases">
        <title>Genome sequencing of Lysobacter.</title>
        <authorList>
            <person name="Zhang S."/>
            <person name="Wang G."/>
        </authorList>
    </citation>
    <scope>NUCLEOTIDE SEQUENCE [LARGE SCALE GENOMIC DNA]</scope>
    <source>
        <strain evidence="17 18">GH1-9</strain>
    </source>
</reference>
<keyword evidence="5 13" id="KW-0227">DNA damage</keyword>
<comment type="catalytic activity">
    <reaction evidence="13">
        <text>Hydrolysis of Ala-|-Gly bond in repressor LexA.</text>
        <dbReference type="EC" id="3.4.21.88"/>
    </reaction>
</comment>
<keyword evidence="4 13" id="KW-0235">DNA replication</keyword>
<dbReference type="GO" id="GO:0006260">
    <property type="term" value="P:DNA replication"/>
    <property type="evidence" value="ECO:0007669"/>
    <property type="project" value="UniProtKB-UniRule"/>
</dbReference>
<keyword evidence="18" id="KW-1185">Reference proteome</keyword>
<evidence type="ECO:0000256" key="3">
    <source>
        <dbReference type="ARBA" id="ARBA00022491"/>
    </source>
</evidence>
<dbReference type="GO" id="GO:0009432">
    <property type="term" value="P:SOS response"/>
    <property type="evidence" value="ECO:0007669"/>
    <property type="project" value="UniProtKB-UniRule"/>
</dbReference>
<dbReference type="InterPro" id="IPR006199">
    <property type="entry name" value="LexA_DNA-bd_dom"/>
</dbReference>
<protein>
    <recommendedName>
        <fullName evidence="13">LexA repressor</fullName>
        <ecNumber evidence="13">3.4.21.88</ecNumber>
    </recommendedName>
</protein>
<dbReference type="InterPro" id="IPR050077">
    <property type="entry name" value="LexA_repressor"/>
</dbReference>
<evidence type="ECO:0000256" key="1">
    <source>
        <dbReference type="ARBA" id="ARBA00007484"/>
    </source>
</evidence>
<evidence type="ECO:0000256" key="4">
    <source>
        <dbReference type="ARBA" id="ARBA00022705"/>
    </source>
</evidence>
<dbReference type="CDD" id="cd06529">
    <property type="entry name" value="S24_LexA-like"/>
    <property type="match status" value="1"/>
</dbReference>
<dbReference type="InterPro" id="IPR036390">
    <property type="entry name" value="WH_DNA-bd_sf"/>
</dbReference>
<evidence type="ECO:0000256" key="7">
    <source>
        <dbReference type="ARBA" id="ARBA00022813"/>
    </source>
</evidence>
<dbReference type="InterPro" id="IPR006197">
    <property type="entry name" value="Peptidase_S24_LexA"/>
</dbReference>
<dbReference type="FunFam" id="1.10.10.10:FF:000009">
    <property type="entry name" value="LexA repressor"/>
    <property type="match status" value="1"/>
</dbReference>
<evidence type="ECO:0000259" key="15">
    <source>
        <dbReference type="Pfam" id="PF00717"/>
    </source>
</evidence>
<dbReference type="GO" id="GO:0001217">
    <property type="term" value="F:DNA-binding transcription repressor activity"/>
    <property type="evidence" value="ECO:0007669"/>
    <property type="project" value="UniProtKB-ARBA"/>
</dbReference>
<dbReference type="GO" id="GO:0006281">
    <property type="term" value="P:DNA repair"/>
    <property type="evidence" value="ECO:0007669"/>
    <property type="project" value="UniProtKB-UniRule"/>
</dbReference>
<dbReference type="InterPro" id="IPR036286">
    <property type="entry name" value="LexA/Signal_pep-like_sf"/>
</dbReference>
<dbReference type="Gene3D" id="1.10.10.10">
    <property type="entry name" value="Winged helix-like DNA-binding domain superfamily/Winged helix DNA-binding domain"/>
    <property type="match status" value="1"/>
</dbReference>
<evidence type="ECO:0000256" key="12">
    <source>
        <dbReference type="ARBA" id="ARBA00023236"/>
    </source>
</evidence>
<keyword evidence="6 13" id="KW-0378">Hydrolase</keyword>
<evidence type="ECO:0000256" key="2">
    <source>
        <dbReference type="ARBA" id="ARBA00011738"/>
    </source>
</evidence>
<feature type="domain" description="Peptidase S24/S26A/S26B/S26C" evidence="15">
    <location>
        <begin position="84"/>
        <end position="198"/>
    </location>
</feature>
<keyword evidence="11 13" id="KW-0234">DNA repair</keyword>
<dbReference type="eggNOG" id="COG1974">
    <property type="taxonomic scope" value="Bacteria"/>
</dbReference>
<accession>A0A0A0EZG1</accession>
<dbReference type="InterPro" id="IPR039418">
    <property type="entry name" value="LexA-like"/>
</dbReference>
<dbReference type="EC" id="3.4.21.88" evidence="13"/>
<dbReference type="GO" id="GO:0000976">
    <property type="term" value="F:transcription cis-regulatory region binding"/>
    <property type="evidence" value="ECO:0007669"/>
    <property type="project" value="UniProtKB-ARBA"/>
</dbReference>
<feature type="active site" description="For autocatalytic cleavage activity" evidence="13">
    <location>
        <position position="126"/>
    </location>
</feature>
<comment type="function">
    <text evidence="13">Represses a number of genes involved in the response to DNA damage (SOS response), including recA and lexA. In the presence of single-stranded DNA, RecA interacts with LexA causing an autocatalytic cleavage which disrupts the DNA-binding part of LexA, leading to derepression of the SOS regulon and eventually DNA repair.</text>
</comment>
<comment type="caution">
    <text evidence="17">The sequence shown here is derived from an EMBL/GenBank/DDBJ whole genome shotgun (WGS) entry which is preliminary data.</text>
</comment>
<dbReference type="Gene3D" id="2.10.109.10">
    <property type="entry name" value="Umud Fragment, subunit A"/>
    <property type="match status" value="1"/>
</dbReference>
<dbReference type="InterPro" id="IPR036388">
    <property type="entry name" value="WH-like_DNA-bd_sf"/>
</dbReference>
<dbReference type="EMBL" id="AVPU01000001">
    <property type="protein sequence ID" value="KGM56316.1"/>
    <property type="molecule type" value="Genomic_DNA"/>
</dbReference>
<evidence type="ECO:0000256" key="14">
    <source>
        <dbReference type="RuleBase" id="RU003991"/>
    </source>
</evidence>
<evidence type="ECO:0000256" key="11">
    <source>
        <dbReference type="ARBA" id="ARBA00023204"/>
    </source>
</evidence>
<evidence type="ECO:0000259" key="16">
    <source>
        <dbReference type="Pfam" id="PF01726"/>
    </source>
</evidence>
<dbReference type="SUPFAM" id="SSF51306">
    <property type="entry name" value="LexA/Signal peptidase"/>
    <property type="match status" value="1"/>
</dbReference>
<keyword evidence="10 13" id="KW-0804">Transcription</keyword>
<keyword evidence="7 13" id="KW-0068">Autocatalytic cleavage</keyword>
<evidence type="ECO:0000256" key="10">
    <source>
        <dbReference type="ARBA" id="ARBA00023163"/>
    </source>
</evidence>
<dbReference type="InterPro" id="IPR015927">
    <property type="entry name" value="Peptidase_S24_S26A/B/C"/>
</dbReference>
<evidence type="ECO:0000256" key="13">
    <source>
        <dbReference type="HAMAP-Rule" id="MF_00015"/>
    </source>
</evidence>
<dbReference type="Proteomes" id="UP000029998">
    <property type="component" value="Unassembled WGS sequence"/>
</dbReference>
<feature type="active site" description="For autocatalytic cleavage activity" evidence="13">
    <location>
        <position position="163"/>
    </location>
</feature>
<feature type="DNA-binding region" description="H-T-H motif" evidence="13">
    <location>
        <begin position="27"/>
        <end position="47"/>
    </location>
</feature>
<dbReference type="PRINTS" id="PR00726">
    <property type="entry name" value="LEXASERPTASE"/>
</dbReference>
<dbReference type="FunFam" id="2.10.109.10:FF:000001">
    <property type="entry name" value="LexA repressor"/>
    <property type="match status" value="1"/>
</dbReference>
<evidence type="ECO:0000256" key="5">
    <source>
        <dbReference type="ARBA" id="ARBA00022763"/>
    </source>
</evidence>
<feature type="domain" description="LexA repressor DNA-binding" evidence="16">
    <location>
        <begin position="2"/>
        <end position="64"/>
    </location>
</feature>
<evidence type="ECO:0000313" key="18">
    <source>
        <dbReference type="Proteomes" id="UP000029998"/>
    </source>
</evidence>
<evidence type="ECO:0000313" key="17">
    <source>
        <dbReference type="EMBL" id="KGM56316.1"/>
    </source>
</evidence>
<name>A0A0A0EZG1_9GAMM</name>